<dbReference type="OrthoDB" id="42638at2759"/>
<dbReference type="PANTHER" id="PTHR31988">
    <property type="entry name" value="ESTERASE, PUTATIVE (DUF303)-RELATED"/>
    <property type="match status" value="1"/>
</dbReference>
<evidence type="ECO:0000313" key="6">
    <source>
        <dbReference type="Proteomes" id="UP001153069"/>
    </source>
</evidence>
<feature type="chain" id="PRO_5040193056" description="Sialate O-acetylesterase domain-containing protein" evidence="3">
    <location>
        <begin position="24"/>
        <end position="396"/>
    </location>
</feature>
<keyword evidence="1" id="KW-0378">Hydrolase</keyword>
<protein>
    <recommendedName>
        <fullName evidence="4">Sialate O-acetylesterase domain-containing protein</fullName>
    </recommendedName>
</protein>
<dbReference type="PANTHER" id="PTHR31988:SF19">
    <property type="entry name" value="9-O-ACETYL-N-ACETYLNEURAMINIC ACID DEACETYLASE-RELATED"/>
    <property type="match status" value="1"/>
</dbReference>
<evidence type="ECO:0000313" key="5">
    <source>
        <dbReference type="EMBL" id="CAB9507943.1"/>
    </source>
</evidence>
<evidence type="ECO:0000259" key="4">
    <source>
        <dbReference type="Pfam" id="PF03629"/>
    </source>
</evidence>
<evidence type="ECO:0000256" key="3">
    <source>
        <dbReference type="SAM" id="SignalP"/>
    </source>
</evidence>
<evidence type="ECO:0000256" key="2">
    <source>
        <dbReference type="SAM" id="MobiDB-lite"/>
    </source>
</evidence>
<dbReference type="InterPro" id="IPR036514">
    <property type="entry name" value="SGNH_hydro_sf"/>
</dbReference>
<dbReference type="EMBL" id="CAICTM010000325">
    <property type="protein sequence ID" value="CAB9507943.1"/>
    <property type="molecule type" value="Genomic_DNA"/>
</dbReference>
<dbReference type="AlphaFoldDB" id="A0A9N8HF02"/>
<sequence>MLSARAWALVVAAFSMLATASSASSAASITNENTPTTNKKPPVKVFLLAGQSNMQGHGYMLVQDDKGSYRNGTLEWMVATDPTKYGKLKDSNGNWTVRDDVWIAYNRQNIGNVRVEMNQFGPLTPGYGGDPGQQGQQMGPELGFGWTVADGLVEQQEQQQILLVKIAWGGRSLAGDYRPPSSGGDTGIYYQTMIANTYKTLAHLDQYFPDYDGRYELAGFAWHQGWNDGCDVNMTAEYEFNLANLIRDVRKDLDAPNLPVSIGVSGMDGWRHNPRRDGIIHAQFAVAKYPEFKGTVESVETRDFLRPPLPESPGKQSYHWNNNCETYWLIGKAMGEAMLGLLPKKKKSTVATSSSDKDNGALALKEEKDASRQNYIRKGASKQNIQSSMDRAKATQ</sequence>
<dbReference type="GO" id="GO:0016787">
    <property type="term" value="F:hydrolase activity"/>
    <property type="evidence" value="ECO:0007669"/>
    <property type="project" value="UniProtKB-KW"/>
</dbReference>
<dbReference type="InterPro" id="IPR005181">
    <property type="entry name" value="SASA"/>
</dbReference>
<dbReference type="Pfam" id="PF03629">
    <property type="entry name" value="SASA"/>
    <property type="match status" value="1"/>
</dbReference>
<dbReference type="Gene3D" id="3.40.50.1110">
    <property type="entry name" value="SGNH hydrolase"/>
    <property type="match status" value="1"/>
</dbReference>
<organism evidence="5 6">
    <name type="scientific">Seminavis robusta</name>
    <dbReference type="NCBI Taxonomy" id="568900"/>
    <lineage>
        <taxon>Eukaryota</taxon>
        <taxon>Sar</taxon>
        <taxon>Stramenopiles</taxon>
        <taxon>Ochrophyta</taxon>
        <taxon>Bacillariophyta</taxon>
        <taxon>Bacillariophyceae</taxon>
        <taxon>Bacillariophycidae</taxon>
        <taxon>Naviculales</taxon>
        <taxon>Naviculaceae</taxon>
        <taxon>Seminavis</taxon>
    </lineage>
</organism>
<dbReference type="SUPFAM" id="SSF52266">
    <property type="entry name" value="SGNH hydrolase"/>
    <property type="match status" value="1"/>
</dbReference>
<reference evidence="5" key="1">
    <citation type="submission" date="2020-06" db="EMBL/GenBank/DDBJ databases">
        <authorList>
            <consortium name="Plant Systems Biology data submission"/>
        </authorList>
    </citation>
    <scope>NUCLEOTIDE SEQUENCE</scope>
    <source>
        <strain evidence="5">D6</strain>
    </source>
</reference>
<evidence type="ECO:0000256" key="1">
    <source>
        <dbReference type="ARBA" id="ARBA00022801"/>
    </source>
</evidence>
<accession>A0A9N8HF02</accession>
<keyword evidence="3" id="KW-0732">Signal</keyword>
<feature type="signal peptide" evidence="3">
    <location>
        <begin position="1"/>
        <end position="23"/>
    </location>
</feature>
<proteinExistence type="predicted"/>
<dbReference type="InterPro" id="IPR052940">
    <property type="entry name" value="Carb_Esterase_6"/>
</dbReference>
<gene>
    <name evidence="5" type="ORF">SEMRO_326_G118070.1</name>
</gene>
<feature type="region of interest" description="Disordered" evidence="2">
    <location>
        <begin position="348"/>
        <end position="396"/>
    </location>
</feature>
<keyword evidence="6" id="KW-1185">Reference proteome</keyword>
<comment type="caution">
    <text evidence="5">The sequence shown here is derived from an EMBL/GenBank/DDBJ whole genome shotgun (WGS) entry which is preliminary data.</text>
</comment>
<feature type="compositionally biased region" description="Basic and acidic residues" evidence="2">
    <location>
        <begin position="355"/>
        <end position="371"/>
    </location>
</feature>
<feature type="domain" description="Sialate O-acetylesterase" evidence="4">
    <location>
        <begin position="43"/>
        <end position="263"/>
    </location>
</feature>
<dbReference type="Proteomes" id="UP001153069">
    <property type="component" value="Unassembled WGS sequence"/>
</dbReference>
<name>A0A9N8HF02_9STRA</name>